<protein>
    <submittedName>
        <fullName evidence="2">DICT sensory domain-containing protein</fullName>
    </submittedName>
</protein>
<dbReference type="Pfam" id="PF10069">
    <property type="entry name" value="DICT"/>
    <property type="match status" value="1"/>
</dbReference>
<dbReference type="RefSeq" id="WP_232572057.1">
    <property type="nucleotide sequence ID" value="NZ_CP089466.1"/>
</dbReference>
<reference evidence="2 3" key="1">
    <citation type="journal article" date="2019" name="Int. J. Syst. Evol. Microbiol.">
        <title>The Global Catalogue of Microorganisms (GCM) 10K type strain sequencing project: providing services to taxonomists for standard genome sequencing and annotation.</title>
        <authorList>
            <consortium name="The Broad Institute Genomics Platform"/>
            <consortium name="The Broad Institute Genome Sequencing Center for Infectious Disease"/>
            <person name="Wu L."/>
            <person name="Ma J."/>
        </authorList>
    </citation>
    <scope>NUCLEOTIDE SEQUENCE [LARGE SCALE GENOMIC DNA]</scope>
    <source>
        <strain evidence="2 3">CGMCC 1.12562</strain>
    </source>
</reference>
<dbReference type="Proteomes" id="UP001595660">
    <property type="component" value="Unassembled WGS sequence"/>
</dbReference>
<keyword evidence="3" id="KW-1185">Reference proteome</keyword>
<comment type="caution">
    <text evidence="2">The sequence shown here is derived from an EMBL/GenBank/DDBJ whole genome shotgun (WGS) entry which is preliminary data.</text>
</comment>
<dbReference type="InterPro" id="IPR016954">
    <property type="entry name" value="Uncharacterised_Vng0742h"/>
</dbReference>
<dbReference type="PIRSF" id="PIRSF030471">
    <property type="entry name" value="STR_Vng0742h_prd"/>
    <property type="match status" value="1"/>
</dbReference>
<name>A0ABD5NCG4_9EURY</name>
<dbReference type="GeneID" id="69117282"/>
<sequence>MADSDGPTDAPALPEIIERVDSRSPTLTLYNVDTDDVVLADIQSYFDVQSVTLRRATTDDARPRNFVVLHDGDQFLGAAGLKHLYSVIRPDSELLDVSNPEEIEYPDLLRKITQNLFTNYGRRRMTVASREIEEYAYRNGGAVHAGFQELSNFRTQYRLYGSLADAGVETHLYGAPDWQIPTDAHALHEYDDDEITGSWFVVLDGDDEDKRALLAEERRENEFFGFWTFDASIVDTILARLDAYPATTPSAL</sequence>
<evidence type="ECO:0000313" key="3">
    <source>
        <dbReference type="Proteomes" id="UP001595660"/>
    </source>
</evidence>
<gene>
    <name evidence="2" type="ORF">ACFOKC_03590</name>
</gene>
<feature type="domain" description="DICT" evidence="1">
    <location>
        <begin position="118"/>
        <end position="217"/>
    </location>
</feature>
<accession>A0ABD5NCG4</accession>
<evidence type="ECO:0000313" key="2">
    <source>
        <dbReference type="EMBL" id="MFC3476802.1"/>
    </source>
</evidence>
<proteinExistence type="predicted"/>
<evidence type="ECO:0000259" key="1">
    <source>
        <dbReference type="Pfam" id="PF10069"/>
    </source>
</evidence>
<dbReference type="EMBL" id="JBHRWN010000002">
    <property type="protein sequence ID" value="MFC3476802.1"/>
    <property type="molecule type" value="Genomic_DNA"/>
</dbReference>
<dbReference type="InterPro" id="IPR019278">
    <property type="entry name" value="DICT_dom"/>
</dbReference>
<organism evidence="2 3">
    <name type="scientific">Halobacterium litoreum</name>
    <dbReference type="NCBI Taxonomy" id="2039234"/>
    <lineage>
        <taxon>Archaea</taxon>
        <taxon>Methanobacteriati</taxon>
        <taxon>Methanobacteriota</taxon>
        <taxon>Stenosarchaea group</taxon>
        <taxon>Halobacteria</taxon>
        <taxon>Halobacteriales</taxon>
        <taxon>Halobacteriaceae</taxon>
        <taxon>Halobacterium</taxon>
    </lineage>
</organism>
<dbReference type="AlphaFoldDB" id="A0ABD5NCG4"/>